<name>A0A1M4E1P9_9ACTN</name>
<dbReference type="EMBL" id="LT559118">
    <property type="protein sequence ID" value="SBO92676.1"/>
    <property type="molecule type" value="Genomic_DNA"/>
</dbReference>
<reference evidence="1" key="1">
    <citation type="submission" date="2016-04" db="EMBL/GenBank/DDBJ databases">
        <authorList>
            <person name="Evans L.H."/>
            <person name="Alamgir A."/>
            <person name="Owens N."/>
            <person name="Weber N.D."/>
            <person name="Virtaneva K."/>
            <person name="Barbian K."/>
            <person name="Babar A."/>
            <person name="Rosenke K."/>
        </authorList>
    </citation>
    <scope>NUCLEOTIDE SEQUENCE</scope>
    <source>
        <strain evidence="1">Nono1</strain>
    </source>
</reference>
<dbReference type="RefSeq" id="WP_263657453.1">
    <property type="nucleotide sequence ID" value="NZ_CP084058.1"/>
</dbReference>
<proteinExistence type="predicted"/>
<evidence type="ECO:0000313" key="1">
    <source>
        <dbReference type="EMBL" id="SBO92676.1"/>
    </source>
</evidence>
<organism evidence="1">
    <name type="scientific">Nonomuraea gerenzanensis</name>
    <dbReference type="NCBI Taxonomy" id="93944"/>
    <lineage>
        <taxon>Bacteria</taxon>
        <taxon>Bacillati</taxon>
        <taxon>Actinomycetota</taxon>
        <taxon>Actinomycetes</taxon>
        <taxon>Streptosporangiales</taxon>
        <taxon>Streptosporangiaceae</taxon>
        <taxon>Nonomuraea</taxon>
    </lineage>
</organism>
<gene>
    <name evidence="1" type="ORF">BN4615_P2190</name>
</gene>
<accession>A0A1M4E1P9</accession>
<sequence>MLAEAVLAEAVPVLAQAVPVLADAVLVEAGARGRVTGLSAQPAA</sequence>
<protein>
    <submittedName>
        <fullName evidence="1">Uncharacterized protein</fullName>
    </submittedName>
</protein>
<dbReference type="AlphaFoldDB" id="A0A1M4E1P9"/>